<organism evidence="4 5">
    <name type="scientific">Luedemannella helvata</name>
    <dbReference type="NCBI Taxonomy" id="349315"/>
    <lineage>
        <taxon>Bacteria</taxon>
        <taxon>Bacillati</taxon>
        <taxon>Actinomycetota</taxon>
        <taxon>Actinomycetes</taxon>
        <taxon>Micromonosporales</taxon>
        <taxon>Micromonosporaceae</taxon>
        <taxon>Luedemannella</taxon>
    </lineage>
</organism>
<keyword evidence="5" id="KW-1185">Reference proteome</keyword>
<dbReference type="Proteomes" id="UP001500655">
    <property type="component" value="Unassembled WGS sequence"/>
</dbReference>
<feature type="region of interest" description="Disordered" evidence="1">
    <location>
        <begin position="1"/>
        <end position="32"/>
    </location>
</feature>
<evidence type="ECO:0000256" key="1">
    <source>
        <dbReference type="SAM" id="MobiDB-lite"/>
    </source>
</evidence>
<accession>A0ABP4X0M0</accession>
<dbReference type="EMBL" id="BAAALS010000020">
    <property type="protein sequence ID" value="GAA1764474.1"/>
    <property type="molecule type" value="Genomic_DNA"/>
</dbReference>
<name>A0ABP4X0M0_9ACTN</name>
<dbReference type="SUPFAM" id="SSF52540">
    <property type="entry name" value="P-loop containing nucleoside triphosphate hydrolases"/>
    <property type="match status" value="1"/>
</dbReference>
<dbReference type="Gene3D" id="3.40.50.300">
    <property type="entry name" value="P-loop containing nucleotide triphosphate hydrolases"/>
    <property type="match status" value="1"/>
</dbReference>
<gene>
    <name evidence="4" type="ORF">GCM10009681_39450</name>
</gene>
<keyword evidence="2" id="KW-1133">Transmembrane helix</keyword>
<protein>
    <submittedName>
        <fullName evidence="4">Dynamin family protein</fullName>
    </submittedName>
</protein>
<feature type="transmembrane region" description="Helical" evidence="2">
    <location>
        <begin position="495"/>
        <end position="524"/>
    </location>
</feature>
<sequence length="633" mass="67102">MRPNDAANGGRPWGTIATVGPGPSTTLDDPPEGGALGRATVVVERALRVCAPYGRDDVTAQLRAARRALAEPNVHVVVAGEFKQGKSSLVNALLGHAVCPVDDDVSTAVPTYVRHAAEPTASLVFDAEESDGTPLSRSAIAPTDAGRYVVEGGEAVPAPAGARLAGVEIGIDHDLLAQGLVLVDTPGVGGLGSAHAAASLAATAMADAVLFVTDASQELTRTEMDFLRQARQACDTVVCVLTKTDFYPAWRRIRDIDRGHLGPDVPLIAVSSALRQHAVHAGDGTAFAESGFAELVAFVAGRAGGTAADRVAAGAVAEVLAVCDRLGGELRTERAALADPAAAAAVVAELTAVKQRVEELRGAAARWSQTLNDGIADLTSDVDHDLRARIRGVTQEADETIDTMDPGDGWPQMQSWLHSRISQEMLSNYALLRTKATALSEQVAEHFRQASGEVLDELAVRDPAPLASQAQLEHSLELEKMRVGKQAMVALRGAYGGIIMFTVLGSLAGIALAPISLGIGLVMGHKGLRDEKKRQLRQRRAQAKNAVRRYCDEVTFVVGKDSRDTLRRIQRQLRDHYSGLAEELNRSNAQALAAAGEAANRSRTDRERRLAEIDAELARLLQLRQLALSVTSP</sequence>
<evidence type="ECO:0000256" key="2">
    <source>
        <dbReference type="SAM" id="Phobius"/>
    </source>
</evidence>
<keyword evidence="2" id="KW-0812">Transmembrane</keyword>
<evidence type="ECO:0000313" key="4">
    <source>
        <dbReference type="EMBL" id="GAA1764474.1"/>
    </source>
</evidence>
<evidence type="ECO:0000259" key="3">
    <source>
        <dbReference type="Pfam" id="PF00350"/>
    </source>
</evidence>
<reference evidence="5" key="1">
    <citation type="journal article" date="2019" name="Int. J. Syst. Evol. Microbiol.">
        <title>The Global Catalogue of Microorganisms (GCM) 10K type strain sequencing project: providing services to taxonomists for standard genome sequencing and annotation.</title>
        <authorList>
            <consortium name="The Broad Institute Genomics Platform"/>
            <consortium name="The Broad Institute Genome Sequencing Center for Infectious Disease"/>
            <person name="Wu L."/>
            <person name="Ma J."/>
        </authorList>
    </citation>
    <scope>NUCLEOTIDE SEQUENCE [LARGE SCALE GENOMIC DNA]</scope>
    <source>
        <strain evidence="5">JCM 13249</strain>
    </source>
</reference>
<dbReference type="Pfam" id="PF00350">
    <property type="entry name" value="Dynamin_N"/>
    <property type="match status" value="1"/>
</dbReference>
<dbReference type="InterPro" id="IPR051943">
    <property type="entry name" value="TRAFAC_Dynamin-like_GTPase"/>
</dbReference>
<comment type="caution">
    <text evidence="4">The sequence shown here is derived from an EMBL/GenBank/DDBJ whole genome shotgun (WGS) entry which is preliminary data.</text>
</comment>
<dbReference type="PANTHER" id="PTHR43681">
    <property type="entry name" value="TRANSMEMBRANE GTPASE FZO"/>
    <property type="match status" value="1"/>
</dbReference>
<keyword evidence="2" id="KW-0472">Membrane</keyword>
<dbReference type="InterPro" id="IPR045063">
    <property type="entry name" value="Dynamin_N"/>
</dbReference>
<dbReference type="InterPro" id="IPR027417">
    <property type="entry name" value="P-loop_NTPase"/>
</dbReference>
<proteinExistence type="predicted"/>
<dbReference type="PANTHER" id="PTHR43681:SF1">
    <property type="entry name" value="SARCALUMENIN"/>
    <property type="match status" value="1"/>
</dbReference>
<feature type="domain" description="Dynamin N-terminal" evidence="3">
    <location>
        <begin position="76"/>
        <end position="243"/>
    </location>
</feature>
<evidence type="ECO:0000313" key="5">
    <source>
        <dbReference type="Proteomes" id="UP001500655"/>
    </source>
</evidence>